<reference evidence="2 3" key="1">
    <citation type="submission" date="2016-11" db="EMBL/GenBank/DDBJ databases">
        <authorList>
            <person name="Jaros S."/>
            <person name="Januszkiewicz K."/>
            <person name="Wedrychowicz H."/>
        </authorList>
    </citation>
    <scope>NUCLEOTIDE SEQUENCE [LARGE SCALE GENOMIC DNA]</scope>
    <source>
        <strain evidence="2 3">ATCC 23634</strain>
    </source>
</reference>
<feature type="region of interest" description="Disordered" evidence="1">
    <location>
        <begin position="75"/>
        <end position="94"/>
    </location>
</feature>
<evidence type="ECO:0000313" key="2">
    <source>
        <dbReference type="EMBL" id="SFZ86246.1"/>
    </source>
</evidence>
<dbReference type="Proteomes" id="UP000183447">
    <property type="component" value="Unassembled WGS sequence"/>
</dbReference>
<sequence>MQEPQKSAIAVPRRAIDLSPKAIVQHNALTVREKIELLEDIRLQLGGDVADGAAEFGTADIDKALGELRQMAATGKTDRLTTSEPARKMAGGRF</sequence>
<proteinExistence type="predicted"/>
<evidence type="ECO:0000256" key="1">
    <source>
        <dbReference type="SAM" id="MobiDB-lite"/>
    </source>
</evidence>
<feature type="compositionally biased region" description="Basic and acidic residues" evidence="1">
    <location>
        <begin position="76"/>
        <end position="87"/>
    </location>
</feature>
<evidence type="ECO:0000313" key="3">
    <source>
        <dbReference type="Proteomes" id="UP000183447"/>
    </source>
</evidence>
<keyword evidence="3" id="KW-1185">Reference proteome</keyword>
<name>A0A1K2I1I2_9HYPH</name>
<gene>
    <name evidence="2" type="ORF">SAMN02983003_3424</name>
</gene>
<dbReference type="STRING" id="665118.SAMN02983003_3424"/>
<organism evidence="2 3">
    <name type="scientific">Devosia enhydra</name>
    <dbReference type="NCBI Taxonomy" id="665118"/>
    <lineage>
        <taxon>Bacteria</taxon>
        <taxon>Pseudomonadati</taxon>
        <taxon>Pseudomonadota</taxon>
        <taxon>Alphaproteobacteria</taxon>
        <taxon>Hyphomicrobiales</taxon>
        <taxon>Devosiaceae</taxon>
        <taxon>Devosia</taxon>
    </lineage>
</organism>
<dbReference type="AlphaFoldDB" id="A0A1K2I1I2"/>
<dbReference type="EMBL" id="FPKU01000003">
    <property type="protein sequence ID" value="SFZ86246.1"/>
    <property type="molecule type" value="Genomic_DNA"/>
</dbReference>
<accession>A0A1K2I1I2</accession>
<dbReference type="RefSeq" id="WP_072345679.1">
    <property type="nucleotide sequence ID" value="NZ_FPKU01000003.1"/>
</dbReference>
<protein>
    <submittedName>
        <fullName evidence="2">Uncharacterized protein</fullName>
    </submittedName>
</protein>